<evidence type="ECO:0000313" key="4">
    <source>
        <dbReference type="Proteomes" id="UP000616769"/>
    </source>
</evidence>
<dbReference type="PROSITE" id="PS00134">
    <property type="entry name" value="TRYPSIN_HIS"/>
    <property type="match status" value="1"/>
</dbReference>
<dbReference type="FunFam" id="2.40.10.10:FF:000068">
    <property type="entry name" value="transmembrane protease serine 2"/>
    <property type="match status" value="1"/>
</dbReference>
<name>A0A132A0U7_SARSC</name>
<protein>
    <submittedName>
        <fullName evidence="3">Serine protease-like protein 6</fullName>
    </submittedName>
</protein>
<keyword evidence="3" id="KW-0378">Hydrolase</keyword>
<comment type="caution">
    <text evidence="3">The sequence shown here is derived from an EMBL/GenBank/DDBJ whole genome shotgun (WGS) entry which is preliminary data.</text>
</comment>
<dbReference type="AlphaFoldDB" id="A0A132A0U7"/>
<dbReference type="SMART" id="SM00020">
    <property type="entry name" value="Tryp_SPc"/>
    <property type="match status" value="1"/>
</dbReference>
<dbReference type="SUPFAM" id="SSF50494">
    <property type="entry name" value="Trypsin-like serine proteases"/>
    <property type="match status" value="1"/>
</dbReference>
<evidence type="ECO:0000313" key="3">
    <source>
        <dbReference type="EMBL" id="KPM04708.1"/>
    </source>
</evidence>
<sequence length="239" mass="27807">MGQAICKANYYSHMKKIEILTTNDVARSDFFAVSPRLPESDDLKQSIWSKLFEKTDCKGRKVARIECSAIECGVRPLSSRIQRRIVGGQSSTLGSWPWQIALYREGEFQCGAVIIDSDWMITAAHCFYSAPEAHWIARGGILRRGSLHRTYHEEIRRIEKVFIHPEYVDKGFINDIALLKLDRPFRFSRHIRPICLPKQHHQDVSKWSNQLCTTIGWGKLYEHGRIFRKKILLFKFDLI</sequence>
<evidence type="ECO:0000256" key="1">
    <source>
        <dbReference type="ARBA" id="ARBA00023157"/>
    </source>
</evidence>
<dbReference type="PRINTS" id="PR00722">
    <property type="entry name" value="CHYMOTRYPSIN"/>
</dbReference>
<dbReference type="GO" id="GO:0006508">
    <property type="term" value="P:proteolysis"/>
    <property type="evidence" value="ECO:0007669"/>
    <property type="project" value="UniProtKB-KW"/>
</dbReference>
<dbReference type="CDD" id="cd00190">
    <property type="entry name" value="Tryp_SPc"/>
    <property type="match status" value="1"/>
</dbReference>
<dbReference type="Pfam" id="PF00089">
    <property type="entry name" value="Trypsin"/>
    <property type="match status" value="1"/>
</dbReference>
<keyword evidence="2" id="KW-0325">Glycoprotein</keyword>
<dbReference type="PROSITE" id="PS50240">
    <property type="entry name" value="TRYPSIN_DOM"/>
    <property type="match status" value="1"/>
</dbReference>
<accession>A0A132A0U7</accession>
<proteinExistence type="predicted"/>
<reference evidence="3 4" key="1">
    <citation type="journal article" date="2015" name="Parasit. Vectors">
        <title>Draft genome of the scabies mite.</title>
        <authorList>
            <person name="Rider S.D.Jr."/>
            <person name="Morgan M.S."/>
            <person name="Arlian L.G."/>
        </authorList>
    </citation>
    <scope>NUCLEOTIDE SEQUENCE [LARGE SCALE GENOMIC DNA]</scope>
    <source>
        <strain evidence="3">Arlian Lab</strain>
    </source>
</reference>
<dbReference type="Proteomes" id="UP000616769">
    <property type="component" value="Unassembled WGS sequence"/>
</dbReference>
<dbReference type="PANTHER" id="PTHR24252:SF27">
    <property type="entry name" value="TRANSMEMBRANE PROTEASE SERINE 3-LIKE"/>
    <property type="match status" value="1"/>
</dbReference>
<gene>
    <name evidence="3" type="ORF">QR98_0031610</name>
</gene>
<organism evidence="3 4">
    <name type="scientific">Sarcoptes scabiei</name>
    <name type="common">Itch mite</name>
    <name type="synonym">Acarus scabiei</name>
    <dbReference type="NCBI Taxonomy" id="52283"/>
    <lineage>
        <taxon>Eukaryota</taxon>
        <taxon>Metazoa</taxon>
        <taxon>Ecdysozoa</taxon>
        <taxon>Arthropoda</taxon>
        <taxon>Chelicerata</taxon>
        <taxon>Arachnida</taxon>
        <taxon>Acari</taxon>
        <taxon>Acariformes</taxon>
        <taxon>Sarcoptiformes</taxon>
        <taxon>Astigmata</taxon>
        <taxon>Psoroptidia</taxon>
        <taxon>Sarcoptoidea</taxon>
        <taxon>Sarcoptidae</taxon>
        <taxon>Sarcoptinae</taxon>
        <taxon>Sarcoptes</taxon>
    </lineage>
</organism>
<dbReference type="OrthoDB" id="6509467at2759"/>
<dbReference type="InterPro" id="IPR009003">
    <property type="entry name" value="Peptidase_S1_PA"/>
</dbReference>
<dbReference type="GO" id="GO:0004252">
    <property type="term" value="F:serine-type endopeptidase activity"/>
    <property type="evidence" value="ECO:0007669"/>
    <property type="project" value="InterPro"/>
</dbReference>
<dbReference type="InterPro" id="IPR043504">
    <property type="entry name" value="Peptidase_S1_PA_chymotrypsin"/>
</dbReference>
<dbReference type="InterPro" id="IPR001254">
    <property type="entry name" value="Trypsin_dom"/>
</dbReference>
<dbReference type="InterPro" id="IPR018114">
    <property type="entry name" value="TRYPSIN_HIS"/>
</dbReference>
<dbReference type="VEuPathDB" id="VectorBase:SSCA001084"/>
<dbReference type="PANTHER" id="PTHR24252">
    <property type="entry name" value="ACROSIN-RELATED"/>
    <property type="match status" value="1"/>
</dbReference>
<keyword evidence="3" id="KW-0645">Protease</keyword>
<dbReference type="Gene3D" id="2.40.10.10">
    <property type="entry name" value="Trypsin-like serine proteases"/>
    <property type="match status" value="2"/>
</dbReference>
<keyword evidence="1" id="KW-1015">Disulfide bond</keyword>
<evidence type="ECO:0000256" key="2">
    <source>
        <dbReference type="ARBA" id="ARBA00023180"/>
    </source>
</evidence>
<dbReference type="InterPro" id="IPR001314">
    <property type="entry name" value="Peptidase_S1A"/>
</dbReference>
<dbReference type="EMBL" id="JXLN01009917">
    <property type="protein sequence ID" value="KPM04708.1"/>
    <property type="molecule type" value="Genomic_DNA"/>
</dbReference>